<dbReference type="SUPFAM" id="SSF51735">
    <property type="entry name" value="NAD(P)-binding Rossmann-fold domains"/>
    <property type="match status" value="1"/>
</dbReference>
<sequence length="339" mass="37821">MTKPRILVTGGTGFLGKRVIPLLREKFEVDVLSRSGKTEVQGDLCQWNAGLDLDALRKKKYALFLHMAGLYELTAPKVDCYQHNISAMGTALKVAEALEIPFFVNTSTVAAGINSSLTVVKPNDLNFQKTFPDAYSESKAHGEQVLQNWPTVHTTGRINLRLGVLVGDTKTGSIERIDGPYHAAEAFNKIRSVVESIPTSLPLPGNDKTRLPLVPVDKCAEAIVKFCEWAVLTKPQGYHSFHVTPNQGLAVRDLYLSALKSQAIPHKGVVLVDKISEALVLKLSSFIARFPEEELHYLMNFPIYDTTSTREILGETWCPEFFQYEQKFWSGYEAYVSNR</sequence>
<gene>
    <name evidence="2" type="ORF">B9G79_03560</name>
</gene>
<evidence type="ECO:0000259" key="1">
    <source>
        <dbReference type="Pfam" id="PF07993"/>
    </source>
</evidence>
<feature type="domain" description="Thioester reductase (TE)" evidence="1">
    <location>
        <begin position="40"/>
        <end position="223"/>
    </location>
</feature>
<dbReference type="OrthoDB" id="9810734at2"/>
<dbReference type="InterPro" id="IPR050177">
    <property type="entry name" value="Lipid_A_modif_metabolic_enz"/>
</dbReference>
<organism evidence="2 3">
    <name type="scientific">Bdellovibrio bacteriovorus</name>
    <dbReference type="NCBI Taxonomy" id="959"/>
    <lineage>
        <taxon>Bacteria</taxon>
        <taxon>Pseudomonadati</taxon>
        <taxon>Bdellovibrionota</taxon>
        <taxon>Bdellovibrionia</taxon>
        <taxon>Bdellovibrionales</taxon>
        <taxon>Pseudobdellovibrionaceae</taxon>
        <taxon>Bdellovibrio</taxon>
    </lineage>
</organism>
<dbReference type="InterPro" id="IPR036291">
    <property type="entry name" value="NAD(P)-bd_dom_sf"/>
</dbReference>
<dbReference type="CDD" id="cd05263">
    <property type="entry name" value="MupV_like_SDR_e"/>
    <property type="match status" value="1"/>
</dbReference>
<name>A0A1Z3N5G7_BDEBC</name>
<accession>A0A1Z3N5G7</accession>
<reference evidence="2 3" key="1">
    <citation type="submission" date="2017-04" db="EMBL/GenBank/DDBJ databases">
        <title>Whole genome sequence of Bdellovibrio bacteriovorus strain SSB218315.</title>
        <authorList>
            <person name="Oyedara O."/>
            <person name="Rodriguez-Perez M.A."/>
        </authorList>
    </citation>
    <scope>NUCLEOTIDE SEQUENCE [LARGE SCALE GENOMIC DNA]</scope>
    <source>
        <strain evidence="2 3">SSB218315</strain>
    </source>
</reference>
<dbReference type="InterPro" id="IPR013120">
    <property type="entry name" value="FAR_NAD-bd"/>
</dbReference>
<evidence type="ECO:0000313" key="2">
    <source>
        <dbReference type="EMBL" id="ASD62708.1"/>
    </source>
</evidence>
<dbReference type="AlphaFoldDB" id="A0A1Z3N5G7"/>
<dbReference type="Gene3D" id="3.40.50.720">
    <property type="entry name" value="NAD(P)-binding Rossmann-like Domain"/>
    <property type="match status" value="1"/>
</dbReference>
<proteinExistence type="predicted"/>
<dbReference type="RefSeq" id="WP_088564329.1">
    <property type="nucleotide sequence ID" value="NZ_CP020946.1"/>
</dbReference>
<dbReference type="EMBL" id="CP020946">
    <property type="protein sequence ID" value="ASD62708.1"/>
    <property type="molecule type" value="Genomic_DNA"/>
</dbReference>
<dbReference type="Proteomes" id="UP000197003">
    <property type="component" value="Chromosome"/>
</dbReference>
<dbReference type="Pfam" id="PF07993">
    <property type="entry name" value="NAD_binding_4"/>
    <property type="match status" value="1"/>
</dbReference>
<dbReference type="PANTHER" id="PTHR43245">
    <property type="entry name" value="BIFUNCTIONAL POLYMYXIN RESISTANCE PROTEIN ARNA"/>
    <property type="match status" value="1"/>
</dbReference>
<dbReference type="PANTHER" id="PTHR43245:SF51">
    <property type="entry name" value="SHORT CHAIN DEHYDROGENASE_REDUCTASE FAMILY 42E, MEMBER 2"/>
    <property type="match status" value="1"/>
</dbReference>
<evidence type="ECO:0000313" key="3">
    <source>
        <dbReference type="Proteomes" id="UP000197003"/>
    </source>
</evidence>
<protein>
    <submittedName>
        <fullName evidence="2">Dehydrogenase</fullName>
    </submittedName>
</protein>